<evidence type="ECO:0000313" key="2">
    <source>
        <dbReference type="Proteomes" id="UP000321039"/>
    </source>
</evidence>
<dbReference type="Proteomes" id="UP000321039">
    <property type="component" value="Unassembled WGS sequence"/>
</dbReference>
<dbReference type="EMBL" id="VRZA01000004">
    <property type="protein sequence ID" value="TXS92911.1"/>
    <property type="molecule type" value="Genomic_DNA"/>
</dbReference>
<protein>
    <recommendedName>
        <fullName evidence="3">TIGR04222 domain-containing membrane protein</fullName>
    </recommendedName>
</protein>
<evidence type="ECO:0000313" key="1">
    <source>
        <dbReference type="EMBL" id="TXS92911.1"/>
    </source>
</evidence>
<keyword evidence="2" id="KW-1185">Reference proteome</keyword>
<dbReference type="RefSeq" id="WP_148068913.1">
    <property type="nucleotide sequence ID" value="NZ_VRZA01000004.1"/>
</dbReference>
<gene>
    <name evidence="1" type="ORF">FV139_13190</name>
</gene>
<proteinExistence type="predicted"/>
<dbReference type="PIRSF" id="PIRSF032817">
    <property type="entry name" value="UCP032817"/>
    <property type="match status" value="1"/>
</dbReference>
<reference evidence="1 2" key="1">
    <citation type="submission" date="2019-08" db="EMBL/GenBank/DDBJ databases">
        <title>Parahaliea maris sp. nov., isolated from the surface seawater.</title>
        <authorList>
            <person name="Liu Y."/>
        </authorList>
    </citation>
    <scope>NUCLEOTIDE SEQUENCE [LARGE SCALE GENOMIC DNA]</scope>
    <source>
        <strain evidence="1 2">HSLHS9</strain>
    </source>
</reference>
<dbReference type="AlphaFoldDB" id="A0A5C9A0H2"/>
<dbReference type="InterPro" id="IPR017008">
    <property type="entry name" value="UCP032817-like"/>
</dbReference>
<organism evidence="1 2">
    <name type="scientific">Parahaliea maris</name>
    <dbReference type="NCBI Taxonomy" id="2716870"/>
    <lineage>
        <taxon>Bacteria</taxon>
        <taxon>Pseudomonadati</taxon>
        <taxon>Pseudomonadota</taxon>
        <taxon>Gammaproteobacteria</taxon>
        <taxon>Cellvibrionales</taxon>
        <taxon>Halieaceae</taxon>
        <taxon>Parahaliea</taxon>
    </lineage>
</organism>
<name>A0A5C9A0H2_9GAMM</name>
<comment type="caution">
    <text evidence="1">The sequence shown here is derived from an EMBL/GenBank/DDBJ whole genome shotgun (WGS) entry which is preliminary data.</text>
</comment>
<evidence type="ECO:0008006" key="3">
    <source>
        <dbReference type="Google" id="ProtNLM"/>
    </source>
</evidence>
<accession>A0A5C9A0H2</accession>
<sequence length="212" mass="23139">MTVNLVLTALFGACLFVLYRVYRARVIAHRAHLIDTYRFPPSIAEKVIKAYPHLGPADAELVMMGLREYFQVTNVAGKRMVAMPSQVVDVAWHEFILFTRQYQHFCSKALGRFLHHPPAEAMVTPTSAQTGIKTAWRASCHREGIKPDSPTRLPLLFKLDSQLNIPDGFRYSINCLAEGRNDYCAGHIGCSSGCAGGCSGDSSGCGGGCGGD</sequence>